<dbReference type="GeneID" id="62155286"/>
<name>A0A9P5HSW9_9HELO</name>
<dbReference type="Proteomes" id="UP000710849">
    <property type="component" value="Unassembled WGS sequence"/>
</dbReference>
<dbReference type="RefSeq" id="XP_038726961.1">
    <property type="nucleotide sequence ID" value="XM_038882213.1"/>
</dbReference>
<sequence>MQWRKGFNYLVLSNNPTNQGCDFNLPVKLAPASNCHNTATATATRAIKPTHIFCQSVASQELANYDKFIISDPVSIMTYPIDRLEVDVYEAEDDEKRMNDSYG</sequence>
<evidence type="ECO:0000313" key="2">
    <source>
        <dbReference type="Proteomes" id="UP000710849"/>
    </source>
</evidence>
<keyword evidence="2" id="KW-1185">Reference proteome</keyword>
<organism evidence="1 2">
    <name type="scientific">Botrytis byssoidea</name>
    <dbReference type="NCBI Taxonomy" id="139641"/>
    <lineage>
        <taxon>Eukaryota</taxon>
        <taxon>Fungi</taxon>
        <taxon>Dikarya</taxon>
        <taxon>Ascomycota</taxon>
        <taxon>Pezizomycotina</taxon>
        <taxon>Leotiomycetes</taxon>
        <taxon>Helotiales</taxon>
        <taxon>Sclerotiniaceae</taxon>
        <taxon>Botrytis</taxon>
    </lineage>
</organism>
<proteinExistence type="predicted"/>
<gene>
    <name evidence="1" type="ORF">EAE97_011698</name>
</gene>
<accession>A0A9P5HSW9</accession>
<evidence type="ECO:0000313" key="1">
    <source>
        <dbReference type="EMBL" id="KAF7919366.1"/>
    </source>
</evidence>
<protein>
    <submittedName>
        <fullName evidence="1">Uncharacterized protein</fullName>
    </submittedName>
</protein>
<reference evidence="1 2" key="1">
    <citation type="journal article" date="2020" name="Genome Biol. Evol.">
        <title>Comparative genomics of Sclerotiniaceae.</title>
        <authorList>
            <person name="Valero Jimenez C.A."/>
            <person name="Steentjes M."/>
            <person name="Scholten O.E."/>
            <person name="Van Kan J.A.L."/>
        </authorList>
    </citation>
    <scope>NUCLEOTIDE SEQUENCE [LARGE SCALE GENOMIC DNA]</scope>
    <source>
        <strain evidence="1 2">MUCL 94</strain>
    </source>
</reference>
<dbReference type="AlphaFoldDB" id="A0A9P5HSW9"/>
<dbReference type="EMBL" id="RCSW01000040">
    <property type="protein sequence ID" value="KAF7919366.1"/>
    <property type="molecule type" value="Genomic_DNA"/>
</dbReference>
<comment type="caution">
    <text evidence="1">The sequence shown here is derived from an EMBL/GenBank/DDBJ whole genome shotgun (WGS) entry which is preliminary data.</text>
</comment>